<protein>
    <submittedName>
        <fullName evidence="1">Uncharacterized protein</fullName>
    </submittedName>
</protein>
<dbReference type="RefSeq" id="WP_346580760.1">
    <property type="nucleotide sequence ID" value="NZ_JBDJLH010000003.1"/>
</dbReference>
<name>A0ABV0BQ11_9SPHI</name>
<keyword evidence="2" id="KW-1185">Reference proteome</keyword>
<dbReference type="EMBL" id="JBDJNQ010000002">
    <property type="protein sequence ID" value="MEN5376540.1"/>
    <property type="molecule type" value="Genomic_DNA"/>
</dbReference>
<evidence type="ECO:0000313" key="2">
    <source>
        <dbReference type="Proteomes" id="UP001409291"/>
    </source>
</evidence>
<proteinExistence type="predicted"/>
<organism evidence="1 2">
    <name type="scientific">Sphingobacterium kitahiroshimense</name>
    <dbReference type="NCBI Taxonomy" id="470446"/>
    <lineage>
        <taxon>Bacteria</taxon>
        <taxon>Pseudomonadati</taxon>
        <taxon>Bacteroidota</taxon>
        <taxon>Sphingobacteriia</taxon>
        <taxon>Sphingobacteriales</taxon>
        <taxon>Sphingobacteriaceae</taxon>
        <taxon>Sphingobacterium</taxon>
    </lineage>
</organism>
<reference evidence="1 2" key="1">
    <citation type="submission" date="2024-04" db="EMBL/GenBank/DDBJ databases">
        <title>WGS of bacteria from Torrens River.</title>
        <authorList>
            <person name="Wyrsch E.R."/>
            <person name="Drigo B."/>
        </authorList>
    </citation>
    <scope>NUCLEOTIDE SEQUENCE [LARGE SCALE GENOMIC DNA]</scope>
    <source>
        <strain evidence="1 2">TWI391</strain>
    </source>
</reference>
<dbReference type="Proteomes" id="UP001409291">
    <property type="component" value="Unassembled WGS sequence"/>
</dbReference>
<gene>
    <name evidence="1" type="ORF">ABE541_04620</name>
</gene>
<sequence length="41" mass="4752">MKMKIFGTLLLSFLLLIIVKSETTTSVFDNAQKMERQKLSF</sequence>
<comment type="caution">
    <text evidence="1">The sequence shown here is derived from an EMBL/GenBank/DDBJ whole genome shotgun (WGS) entry which is preliminary data.</text>
</comment>
<evidence type="ECO:0000313" key="1">
    <source>
        <dbReference type="EMBL" id="MEN5376540.1"/>
    </source>
</evidence>
<accession>A0ABV0BQ11</accession>